<sequence length="118" mass="13426">MGRKGGGSWLTLVKRAFRSPSKNSDKKPELDDDNGKKREKRRCFFRKSSRREQLKQPSLPQLSLPSPEQRHPPIAPALTPASLPREYYAAIVIQTAFRGYLVGIPFFFPVLLLFLLAT</sequence>
<dbReference type="Proteomes" id="UP000233837">
    <property type="component" value="Unassembled WGS sequence"/>
</dbReference>
<feature type="compositionally biased region" description="Low complexity" evidence="1">
    <location>
        <begin position="55"/>
        <end position="67"/>
    </location>
</feature>
<feature type="compositionally biased region" description="Basic and acidic residues" evidence="1">
    <location>
        <begin position="23"/>
        <end position="36"/>
    </location>
</feature>
<gene>
    <name evidence="3" type="ORF">MA16_Dca010113</name>
</gene>
<reference evidence="3 4" key="2">
    <citation type="journal article" date="2017" name="Nature">
        <title>The Apostasia genome and the evolution of orchids.</title>
        <authorList>
            <person name="Zhang G.Q."/>
            <person name="Liu K.W."/>
            <person name="Li Z."/>
            <person name="Lohaus R."/>
            <person name="Hsiao Y.Y."/>
            <person name="Niu S.C."/>
            <person name="Wang J.Y."/>
            <person name="Lin Y.C."/>
            <person name="Xu Q."/>
            <person name="Chen L.J."/>
            <person name="Yoshida K."/>
            <person name="Fujiwara S."/>
            <person name="Wang Z.W."/>
            <person name="Zhang Y.Q."/>
            <person name="Mitsuda N."/>
            <person name="Wang M."/>
            <person name="Liu G.H."/>
            <person name="Pecoraro L."/>
            <person name="Huang H.X."/>
            <person name="Xiao X.J."/>
            <person name="Lin M."/>
            <person name="Wu X.Y."/>
            <person name="Wu W.L."/>
            <person name="Chen Y.Y."/>
            <person name="Chang S.B."/>
            <person name="Sakamoto S."/>
            <person name="Ohme-Takagi M."/>
            <person name="Yagi M."/>
            <person name="Zeng S.J."/>
            <person name="Shen C.Y."/>
            <person name="Yeh C.M."/>
            <person name="Luo Y.B."/>
            <person name="Tsai W.C."/>
            <person name="Van de Peer Y."/>
            <person name="Liu Z.J."/>
        </authorList>
    </citation>
    <scope>NUCLEOTIDE SEQUENCE [LARGE SCALE GENOMIC DNA]</scope>
    <source>
        <tissue evidence="3">The whole plant</tissue>
    </source>
</reference>
<reference evidence="3 4" key="1">
    <citation type="journal article" date="2016" name="Sci. Rep.">
        <title>The Dendrobium catenatum Lindl. genome sequence provides insights into polysaccharide synthase, floral development and adaptive evolution.</title>
        <authorList>
            <person name="Zhang G.Q."/>
            <person name="Xu Q."/>
            <person name="Bian C."/>
            <person name="Tsai W.C."/>
            <person name="Yeh C.M."/>
            <person name="Liu K.W."/>
            <person name="Yoshida K."/>
            <person name="Zhang L.S."/>
            <person name="Chang S.B."/>
            <person name="Chen F."/>
            <person name="Shi Y."/>
            <person name="Su Y.Y."/>
            <person name="Zhang Y.Q."/>
            <person name="Chen L.J."/>
            <person name="Yin Y."/>
            <person name="Lin M."/>
            <person name="Huang H."/>
            <person name="Deng H."/>
            <person name="Wang Z.W."/>
            <person name="Zhu S.L."/>
            <person name="Zhao X."/>
            <person name="Deng C."/>
            <person name="Niu S.C."/>
            <person name="Huang J."/>
            <person name="Wang M."/>
            <person name="Liu G.H."/>
            <person name="Yang H.J."/>
            <person name="Xiao X.J."/>
            <person name="Hsiao Y.Y."/>
            <person name="Wu W.L."/>
            <person name="Chen Y.Y."/>
            <person name="Mitsuda N."/>
            <person name="Ohme-Takagi M."/>
            <person name="Luo Y.B."/>
            <person name="Van de Peer Y."/>
            <person name="Liu Z.J."/>
        </authorList>
    </citation>
    <scope>NUCLEOTIDE SEQUENCE [LARGE SCALE GENOMIC DNA]</scope>
    <source>
        <tissue evidence="3">The whole plant</tissue>
    </source>
</reference>
<feature type="region of interest" description="Disordered" evidence="1">
    <location>
        <begin position="16"/>
        <end position="79"/>
    </location>
</feature>
<organism evidence="3 4">
    <name type="scientific">Dendrobium catenatum</name>
    <dbReference type="NCBI Taxonomy" id="906689"/>
    <lineage>
        <taxon>Eukaryota</taxon>
        <taxon>Viridiplantae</taxon>
        <taxon>Streptophyta</taxon>
        <taxon>Embryophyta</taxon>
        <taxon>Tracheophyta</taxon>
        <taxon>Spermatophyta</taxon>
        <taxon>Magnoliopsida</taxon>
        <taxon>Liliopsida</taxon>
        <taxon>Asparagales</taxon>
        <taxon>Orchidaceae</taxon>
        <taxon>Epidendroideae</taxon>
        <taxon>Malaxideae</taxon>
        <taxon>Dendrobiinae</taxon>
        <taxon>Dendrobium</taxon>
    </lineage>
</organism>
<keyword evidence="2" id="KW-0812">Transmembrane</keyword>
<keyword evidence="4" id="KW-1185">Reference proteome</keyword>
<evidence type="ECO:0000256" key="1">
    <source>
        <dbReference type="SAM" id="MobiDB-lite"/>
    </source>
</evidence>
<accession>A0A2I0X750</accession>
<dbReference type="AlphaFoldDB" id="A0A2I0X750"/>
<keyword evidence="2" id="KW-1133">Transmembrane helix</keyword>
<evidence type="ECO:0000313" key="4">
    <source>
        <dbReference type="Proteomes" id="UP000233837"/>
    </source>
</evidence>
<protein>
    <submittedName>
        <fullName evidence="3">Uncharacterized protein</fullName>
    </submittedName>
</protein>
<name>A0A2I0X750_9ASPA</name>
<keyword evidence="2" id="KW-0472">Membrane</keyword>
<evidence type="ECO:0000256" key="2">
    <source>
        <dbReference type="SAM" id="Phobius"/>
    </source>
</evidence>
<proteinExistence type="predicted"/>
<dbReference type="EMBL" id="KZ502085">
    <property type="protein sequence ID" value="PKU83720.1"/>
    <property type="molecule type" value="Genomic_DNA"/>
</dbReference>
<feature type="compositionally biased region" description="Basic residues" evidence="1">
    <location>
        <begin position="37"/>
        <end position="49"/>
    </location>
</feature>
<evidence type="ECO:0000313" key="3">
    <source>
        <dbReference type="EMBL" id="PKU83720.1"/>
    </source>
</evidence>
<feature type="transmembrane region" description="Helical" evidence="2">
    <location>
        <begin position="99"/>
        <end position="117"/>
    </location>
</feature>